<dbReference type="RefSeq" id="WP_344723168.1">
    <property type="nucleotide sequence ID" value="NZ_BAAAUS010000017.1"/>
</dbReference>
<keyword evidence="1" id="KW-0233">DNA recombination</keyword>
<proteinExistence type="predicted"/>
<evidence type="ECO:0000256" key="1">
    <source>
        <dbReference type="ARBA" id="ARBA00023172"/>
    </source>
</evidence>
<feature type="domain" description="Tyr recombinase" evidence="2">
    <location>
        <begin position="1"/>
        <end position="212"/>
    </location>
</feature>
<protein>
    <submittedName>
        <fullName evidence="3">Tyrosine-type recombinase/integrase</fullName>
    </submittedName>
</protein>
<dbReference type="SUPFAM" id="SSF56349">
    <property type="entry name" value="DNA breaking-rejoining enzymes"/>
    <property type="match status" value="1"/>
</dbReference>
<organism evidence="3 4">
    <name type="scientific">Pseudonocardia yunnanensis</name>
    <dbReference type="NCBI Taxonomy" id="58107"/>
    <lineage>
        <taxon>Bacteria</taxon>
        <taxon>Bacillati</taxon>
        <taxon>Actinomycetota</taxon>
        <taxon>Actinomycetes</taxon>
        <taxon>Pseudonocardiales</taxon>
        <taxon>Pseudonocardiaceae</taxon>
        <taxon>Pseudonocardia</taxon>
    </lineage>
</organism>
<accession>A0ABW4EPX0</accession>
<comment type="caution">
    <text evidence="3">The sequence shown here is derived from an EMBL/GenBank/DDBJ whole genome shotgun (WGS) entry which is preliminary data.</text>
</comment>
<dbReference type="InterPro" id="IPR013762">
    <property type="entry name" value="Integrase-like_cat_sf"/>
</dbReference>
<evidence type="ECO:0000313" key="3">
    <source>
        <dbReference type="EMBL" id="MFD1516340.1"/>
    </source>
</evidence>
<sequence length="226" mass="24193">MVVNPEQAGRLLAAVSRQGESGKRLVAFFGLMYYAALRPGEAAHLPASALHIPAEGWGELFLPGSAPTTGAEWSDSRRRRDERGLKHRAREAIRIVPSPPPLTALLRAHLDEFGANGKGRLFGSMRAGDGDLSDSVYGRVWASARTEALTPDEAASPLARRPYDLRHAAVSTWLNAGVPPTQVAEWAGHSVAVLLRVYAKCIAGQEDAARHRVALALGLPPRDGSA</sequence>
<dbReference type="EMBL" id="JBHUCO010000002">
    <property type="protein sequence ID" value="MFD1516340.1"/>
    <property type="molecule type" value="Genomic_DNA"/>
</dbReference>
<gene>
    <name evidence="3" type="ORF">ACFSJD_02510</name>
</gene>
<dbReference type="Proteomes" id="UP001597114">
    <property type="component" value="Unassembled WGS sequence"/>
</dbReference>
<dbReference type="InterPro" id="IPR011010">
    <property type="entry name" value="DNA_brk_join_enz"/>
</dbReference>
<evidence type="ECO:0000313" key="4">
    <source>
        <dbReference type="Proteomes" id="UP001597114"/>
    </source>
</evidence>
<evidence type="ECO:0000259" key="2">
    <source>
        <dbReference type="PROSITE" id="PS51898"/>
    </source>
</evidence>
<dbReference type="InterPro" id="IPR002104">
    <property type="entry name" value="Integrase_catalytic"/>
</dbReference>
<name>A0ABW4EPX0_9PSEU</name>
<reference evidence="4" key="1">
    <citation type="journal article" date="2019" name="Int. J. Syst. Evol. Microbiol.">
        <title>The Global Catalogue of Microorganisms (GCM) 10K type strain sequencing project: providing services to taxonomists for standard genome sequencing and annotation.</title>
        <authorList>
            <consortium name="The Broad Institute Genomics Platform"/>
            <consortium name="The Broad Institute Genome Sequencing Center for Infectious Disease"/>
            <person name="Wu L."/>
            <person name="Ma J."/>
        </authorList>
    </citation>
    <scope>NUCLEOTIDE SEQUENCE [LARGE SCALE GENOMIC DNA]</scope>
    <source>
        <strain evidence="4">CCM 7043</strain>
    </source>
</reference>
<dbReference type="PROSITE" id="PS51898">
    <property type="entry name" value="TYR_RECOMBINASE"/>
    <property type="match status" value="1"/>
</dbReference>
<dbReference type="Gene3D" id="1.10.443.10">
    <property type="entry name" value="Intergrase catalytic core"/>
    <property type="match status" value="1"/>
</dbReference>
<keyword evidence="4" id="KW-1185">Reference proteome</keyword>